<name>A0ABN2BDN1_9ACTN</name>
<proteinExistence type="predicted"/>
<dbReference type="SUPFAM" id="SSF50475">
    <property type="entry name" value="FMN-binding split barrel"/>
    <property type="match status" value="1"/>
</dbReference>
<comment type="caution">
    <text evidence="1">The sequence shown here is derived from an EMBL/GenBank/DDBJ whole genome shotgun (WGS) entry which is preliminary data.</text>
</comment>
<protein>
    <recommendedName>
        <fullName evidence="3">Pyridoxamine 5'-phosphate oxidase family protein</fullName>
    </recommendedName>
</protein>
<dbReference type="Pfam" id="PF12900">
    <property type="entry name" value="Pyridox_ox_2"/>
    <property type="match status" value="1"/>
</dbReference>
<dbReference type="Gene3D" id="2.30.110.10">
    <property type="entry name" value="Electron Transport, Fmn-binding Protein, Chain A"/>
    <property type="match status" value="1"/>
</dbReference>
<keyword evidence="2" id="KW-1185">Reference proteome</keyword>
<dbReference type="InterPro" id="IPR024747">
    <property type="entry name" value="Pyridox_Oxase-rel"/>
</dbReference>
<dbReference type="RefSeq" id="WP_181410868.1">
    <property type="nucleotide sequence ID" value="NZ_BAAAOR010000033.1"/>
</dbReference>
<gene>
    <name evidence="1" type="ORF">GCM10009788_45100</name>
</gene>
<dbReference type="Proteomes" id="UP001500842">
    <property type="component" value="Unassembled WGS sequence"/>
</dbReference>
<dbReference type="EMBL" id="BAAAOR010000033">
    <property type="protein sequence ID" value="GAA1537496.1"/>
    <property type="molecule type" value="Genomic_DNA"/>
</dbReference>
<accession>A0ABN2BDN1</accession>
<evidence type="ECO:0000313" key="2">
    <source>
        <dbReference type="Proteomes" id="UP001500842"/>
    </source>
</evidence>
<organism evidence="1 2">
    <name type="scientific">Nocardioides humi</name>
    <dbReference type="NCBI Taxonomy" id="449461"/>
    <lineage>
        <taxon>Bacteria</taxon>
        <taxon>Bacillati</taxon>
        <taxon>Actinomycetota</taxon>
        <taxon>Actinomycetes</taxon>
        <taxon>Propionibacteriales</taxon>
        <taxon>Nocardioidaceae</taxon>
        <taxon>Nocardioides</taxon>
    </lineage>
</organism>
<sequence length="137" mass="15038">MAQPEIQPGRLVVLSDEECWDLLRSRPVGRLAWSGGEGVSVVPVNFAVEGDAVLLRTTPYSAMARDCADREVAFEVDQIDEEGHGGWSVLVRGRCERERRASDGPTPWATGPRVLGLRIAVESLTGRRVVSRPDAER</sequence>
<evidence type="ECO:0008006" key="3">
    <source>
        <dbReference type="Google" id="ProtNLM"/>
    </source>
</evidence>
<reference evidence="1 2" key="1">
    <citation type="journal article" date="2019" name="Int. J. Syst. Evol. Microbiol.">
        <title>The Global Catalogue of Microorganisms (GCM) 10K type strain sequencing project: providing services to taxonomists for standard genome sequencing and annotation.</title>
        <authorList>
            <consortium name="The Broad Institute Genomics Platform"/>
            <consortium name="The Broad Institute Genome Sequencing Center for Infectious Disease"/>
            <person name="Wu L."/>
            <person name="Ma J."/>
        </authorList>
    </citation>
    <scope>NUCLEOTIDE SEQUENCE [LARGE SCALE GENOMIC DNA]</scope>
    <source>
        <strain evidence="1 2">JCM 14942</strain>
    </source>
</reference>
<evidence type="ECO:0000313" key="1">
    <source>
        <dbReference type="EMBL" id="GAA1537496.1"/>
    </source>
</evidence>
<dbReference type="InterPro" id="IPR012349">
    <property type="entry name" value="Split_barrel_FMN-bd"/>
</dbReference>